<accession>A0A7W8ZTR5</accession>
<gene>
    <name evidence="3" type="ORF">BJ997_000594</name>
</gene>
<dbReference type="OrthoDB" id="5125776at2"/>
<dbReference type="InterPro" id="IPR027994">
    <property type="entry name" value="WxL_dom"/>
</dbReference>
<dbReference type="RefSeq" id="WP_052542247.1">
    <property type="nucleotide sequence ID" value="NZ_JACHBQ010000001.1"/>
</dbReference>
<dbReference type="AlphaFoldDB" id="A0A7W8ZTR5"/>
<name>A0A7W8ZTR5_9MICO</name>
<proteinExistence type="predicted"/>
<reference evidence="3 4" key="1">
    <citation type="submission" date="2020-08" db="EMBL/GenBank/DDBJ databases">
        <title>Sequencing the genomes of 1000 actinobacteria strains.</title>
        <authorList>
            <person name="Klenk H.-P."/>
        </authorList>
    </citation>
    <scope>NUCLEOTIDE SEQUENCE [LARGE SCALE GENOMIC DNA]</scope>
    <source>
        <strain evidence="3 4">DSM 21065</strain>
    </source>
</reference>
<keyword evidence="1" id="KW-0732">Signal</keyword>
<dbReference type="Pfam" id="PF13731">
    <property type="entry name" value="WxL"/>
    <property type="match status" value="1"/>
</dbReference>
<comment type="caution">
    <text evidence="3">The sequence shown here is derived from an EMBL/GenBank/DDBJ whole genome shotgun (WGS) entry which is preliminary data.</text>
</comment>
<organism evidence="3 4">
    <name type="scientific">Cryobacterium roopkundense</name>
    <dbReference type="NCBI Taxonomy" id="1001240"/>
    <lineage>
        <taxon>Bacteria</taxon>
        <taxon>Bacillati</taxon>
        <taxon>Actinomycetota</taxon>
        <taxon>Actinomycetes</taxon>
        <taxon>Micrococcales</taxon>
        <taxon>Microbacteriaceae</taxon>
        <taxon>Cryobacterium</taxon>
    </lineage>
</organism>
<evidence type="ECO:0000259" key="2">
    <source>
        <dbReference type="Pfam" id="PF13731"/>
    </source>
</evidence>
<evidence type="ECO:0000313" key="4">
    <source>
        <dbReference type="Proteomes" id="UP000561726"/>
    </source>
</evidence>
<sequence>MHAFIKTAGIIAATGILLSVALSPAQATPNTDDINSTVSAGFLTAFATAPDTMTGVTLNGSTSQYSTGTATGWTVTNARGTNAAWSLSASATNFTSAAGTADTTVRTLPIGNLVITPGTVTAGSGSDAAPSTSAVTMSTSAQALVTSPSLGKGSYTLSPEYSLEVPANAFRSNFSGTVGSSDVNPYVSTITFTIA</sequence>
<protein>
    <recommendedName>
        <fullName evidence="2">WxL domain-containing protein</fullName>
    </recommendedName>
</protein>
<evidence type="ECO:0000313" key="3">
    <source>
        <dbReference type="EMBL" id="MBB5640046.1"/>
    </source>
</evidence>
<dbReference type="Proteomes" id="UP000561726">
    <property type="component" value="Unassembled WGS sequence"/>
</dbReference>
<feature type="chain" id="PRO_5031398841" description="WxL domain-containing protein" evidence="1">
    <location>
        <begin position="28"/>
        <end position="195"/>
    </location>
</feature>
<feature type="domain" description="WxL" evidence="2">
    <location>
        <begin position="63"/>
        <end position="158"/>
    </location>
</feature>
<feature type="signal peptide" evidence="1">
    <location>
        <begin position="1"/>
        <end position="27"/>
    </location>
</feature>
<evidence type="ECO:0000256" key="1">
    <source>
        <dbReference type="SAM" id="SignalP"/>
    </source>
</evidence>
<dbReference type="EMBL" id="JACHBQ010000001">
    <property type="protein sequence ID" value="MBB5640046.1"/>
    <property type="molecule type" value="Genomic_DNA"/>
</dbReference>